<evidence type="ECO:0000313" key="2">
    <source>
        <dbReference type="Proteomes" id="UP000006281"/>
    </source>
</evidence>
<gene>
    <name evidence="1" type="ordered locus">BN6_57780</name>
</gene>
<dbReference type="STRING" id="1179773.BN6_57780"/>
<keyword evidence="2" id="KW-1185">Reference proteome</keyword>
<dbReference type="EMBL" id="HE804045">
    <property type="protein sequence ID" value="CCH33036.1"/>
    <property type="molecule type" value="Genomic_DNA"/>
</dbReference>
<accession>K0K401</accession>
<evidence type="ECO:0000313" key="1">
    <source>
        <dbReference type="EMBL" id="CCH33036.1"/>
    </source>
</evidence>
<dbReference type="SUPFAM" id="SSF140453">
    <property type="entry name" value="EsxAB dimer-like"/>
    <property type="match status" value="1"/>
</dbReference>
<name>K0K401_SACES</name>
<dbReference type="AlphaFoldDB" id="K0K401"/>
<dbReference type="Proteomes" id="UP000006281">
    <property type="component" value="Chromosome"/>
</dbReference>
<proteinExistence type="predicted"/>
<dbReference type="eggNOG" id="COG5164">
    <property type="taxonomic scope" value="Bacteria"/>
</dbReference>
<dbReference type="RefSeq" id="WP_015103147.1">
    <property type="nucleotide sequence ID" value="NC_019673.1"/>
</dbReference>
<dbReference type="OrthoDB" id="5069709at2"/>
<dbReference type="KEGG" id="sesp:BN6_57780"/>
<dbReference type="InterPro" id="IPR036689">
    <property type="entry name" value="ESAT-6-like_sf"/>
</dbReference>
<dbReference type="PATRIC" id="fig|1179773.3.peg.5809"/>
<protein>
    <submittedName>
        <fullName evidence="1">Uncharacterized protein</fullName>
    </submittedName>
</protein>
<reference evidence="1 2" key="1">
    <citation type="journal article" date="2012" name="BMC Genomics">
        <title>Complete genome sequence of Saccharothrix espanaensis DSM 44229T and comparison to the other completely sequenced Pseudonocardiaceae.</title>
        <authorList>
            <person name="Strobel T."/>
            <person name="Al-Dilaimi A."/>
            <person name="Blom J."/>
            <person name="Gessner A."/>
            <person name="Kalinowski J."/>
            <person name="Luzhetska M."/>
            <person name="Puhler A."/>
            <person name="Szczepanowski R."/>
            <person name="Bechthold A."/>
            <person name="Ruckert C."/>
        </authorList>
    </citation>
    <scope>NUCLEOTIDE SEQUENCE [LARGE SCALE GENOMIC DNA]</scope>
    <source>
        <strain evidence="2">ATCC 51144 / DSM 44229 / JCM 9112 / NBRC 15066 / NRRL 15764</strain>
    </source>
</reference>
<dbReference type="HOGENOM" id="CLU_956100_0_0_11"/>
<organism evidence="1 2">
    <name type="scientific">Saccharothrix espanaensis (strain ATCC 51144 / DSM 44229 / JCM 9112 / NBRC 15066 / NRRL 15764)</name>
    <dbReference type="NCBI Taxonomy" id="1179773"/>
    <lineage>
        <taxon>Bacteria</taxon>
        <taxon>Bacillati</taxon>
        <taxon>Actinomycetota</taxon>
        <taxon>Actinomycetes</taxon>
        <taxon>Pseudonocardiales</taxon>
        <taxon>Pseudonocardiaceae</taxon>
        <taxon>Saccharothrix</taxon>
    </lineage>
</organism>
<dbReference type="BioCyc" id="SESP1179773:BN6_RS27810-MONOMER"/>
<sequence>MVLIGDDAKSDNELVDRGTDLDSQYSKEKMVSSSLAALATTLNPVLLPVGVATRQFANTGDFDGLDDGTVIDSIQQVCEQIDAGDWASAVVGGAGLAIDAIGAVLDPIGFVAGQLTGWMLEHVEPLRLALHQLTGNPDMVESYATTWRSIANRLAEKAGEQTTTITQGAPDWTGRAATAYRMNAAHTALRTIGASLNARALASATDKMKDVVDTVRGGVRDILADLVGTLLSCAAEALTGVGAPDSVRRALQAIAKAMFKAEDLLLKLEVVIAKLGAVLVDLLQLQQELDR</sequence>